<evidence type="ECO:0000256" key="2">
    <source>
        <dbReference type="SAM" id="SignalP"/>
    </source>
</evidence>
<gene>
    <name evidence="4" type="ORF">PSYICH_LOCUS1795</name>
</gene>
<dbReference type="InterPro" id="IPR001148">
    <property type="entry name" value="CA_dom"/>
</dbReference>
<dbReference type="Gene3D" id="3.10.200.10">
    <property type="entry name" value="Alpha carbonic anhydrase"/>
    <property type="match status" value="1"/>
</dbReference>
<evidence type="ECO:0000256" key="1">
    <source>
        <dbReference type="ARBA" id="ARBA00010718"/>
    </source>
</evidence>
<name>A0A9P0CHG3_9CUCU</name>
<dbReference type="InterPro" id="IPR023561">
    <property type="entry name" value="Carbonic_anhydrase_a-class"/>
</dbReference>
<reference evidence="4" key="1">
    <citation type="submission" date="2022-01" db="EMBL/GenBank/DDBJ databases">
        <authorList>
            <person name="King R."/>
        </authorList>
    </citation>
    <scope>NUCLEOTIDE SEQUENCE</scope>
</reference>
<dbReference type="CDD" id="cd00326">
    <property type="entry name" value="alpha_CA"/>
    <property type="match status" value="1"/>
</dbReference>
<feature type="chain" id="PRO_5040501601" description="Alpha-carbonic anhydrase domain-containing protein" evidence="2">
    <location>
        <begin position="19"/>
        <end position="268"/>
    </location>
</feature>
<proteinExistence type="inferred from homology"/>
<dbReference type="Pfam" id="PF00194">
    <property type="entry name" value="Carb_anhydrase"/>
    <property type="match status" value="1"/>
</dbReference>
<evidence type="ECO:0000313" key="5">
    <source>
        <dbReference type="Proteomes" id="UP001153636"/>
    </source>
</evidence>
<comment type="similarity">
    <text evidence="1">Belongs to the alpha-carbonic anhydrase family.</text>
</comment>
<dbReference type="SMART" id="SM01057">
    <property type="entry name" value="Carb_anhydrase"/>
    <property type="match status" value="1"/>
</dbReference>
<dbReference type="PANTHER" id="PTHR18952:SF270">
    <property type="entry name" value="CARBONIC ANHYDRASE"/>
    <property type="match status" value="1"/>
</dbReference>
<dbReference type="InterPro" id="IPR036398">
    <property type="entry name" value="CA_dom_sf"/>
</dbReference>
<dbReference type="GO" id="GO:0004089">
    <property type="term" value="F:carbonate dehydratase activity"/>
    <property type="evidence" value="ECO:0007669"/>
    <property type="project" value="InterPro"/>
</dbReference>
<accession>A0A9P0CHG3</accession>
<evidence type="ECO:0000313" key="4">
    <source>
        <dbReference type="EMBL" id="CAH1100138.1"/>
    </source>
</evidence>
<dbReference type="GO" id="GO:0005737">
    <property type="term" value="C:cytoplasm"/>
    <property type="evidence" value="ECO:0007669"/>
    <property type="project" value="TreeGrafter"/>
</dbReference>
<dbReference type="PANTHER" id="PTHR18952">
    <property type="entry name" value="CARBONIC ANHYDRASE"/>
    <property type="match status" value="1"/>
</dbReference>
<keyword evidence="5" id="KW-1185">Reference proteome</keyword>
<evidence type="ECO:0000259" key="3">
    <source>
        <dbReference type="PROSITE" id="PS51144"/>
    </source>
</evidence>
<feature type="signal peptide" evidence="2">
    <location>
        <begin position="1"/>
        <end position="18"/>
    </location>
</feature>
<organism evidence="4 5">
    <name type="scientific">Psylliodes chrysocephalus</name>
    <dbReference type="NCBI Taxonomy" id="3402493"/>
    <lineage>
        <taxon>Eukaryota</taxon>
        <taxon>Metazoa</taxon>
        <taxon>Ecdysozoa</taxon>
        <taxon>Arthropoda</taxon>
        <taxon>Hexapoda</taxon>
        <taxon>Insecta</taxon>
        <taxon>Pterygota</taxon>
        <taxon>Neoptera</taxon>
        <taxon>Endopterygota</taxon>
        <taxon>Coleoptera</taxon>
        <taxon>Polyphaga</taxon>
        <taxon>Cucujiformia</taxon>
        <taxon>Chrysomeloidea</taxon>
        <taxon>Chrysomelidae</taxon>
        <taxon>Galerucinae</taxon>
        <taxon>Alticini</taxon>
        <taxon>Psylliodes</taxon>
    </lineage>
</organism>
<dbReference type="OrthoDB" id="429145at2759"/>
<keyword evidence="2" id="KW-0732">Signal</keyword>
<dbReference type="PROSITE" id="PS51144">
    <property type="entry name" value="ALPHA_CA_2"/>
    <property type="match status" value="1"/>
</dbReference>
<dbReference type="Proteomes" id="UP001153636">
    <property type="component" value="Chromosome 10"/>
</dbReference>
<dbReference type="GO" id="GO:0008270">
    <property type="term" value="F:zinc ion binding"/>
    <property type="evidence" value="ECO:0007669"/>
    <property type="project" value="InterPro"/>
</dbReference>
<protein>
    <recommendedName>
        <fullName evidence="3">Alpha-carbonic anhydrase domain-containing protein</fullName>
    </recommendedName>
</protein>
<dbReference type="SUPFAM" id="SSF51069">
    <property type="entry name" value="Carbonic anhydrase"/>
    <property type="match status" value="1"/>
</dbReference>
<dbReference type="AlphaFoldDB" id="A0A9P0CHG3"/>
<feature type="domain" description="Alpha-carbonic anhydrase" evidence="3">
    <location>
        <begin position="19"/>
        <end position="266"/>
    </location>
</feature>
<sequence>MMKFSLFIVLKILNGVNPADWDYHNLGEWPRVCQTGHSQSPIDIKKWGMKKEFTQMIHYHNFERSHSATISNTGHTVEVRFTDQNRYPLIIKNGILPGEYVLDNIHFHWGSEHTFNNKRYAFETHLVHYLRQAGSLARALQMENGVVVLAVLSEIHHRDTTQGFIEIANSVANVARRLEQPISLGSTICPDDFLPKYNRDFFLYRGSLTTPNCTEGVHWLVYEQPLNIRNSELDSLTKIYDKNSNEITQSYRPIQNLNGRTVRYICEI</sequence>
<dbReference type="EMBL" id="OV651822">
    <property type="protein sequence ID" value="CAH1100138.1"/>
    <property type="molecule type" value="Genomic_DNA"/>
</dbReference>